<organism evidence="2 3">
    <name type="scientific">Methylobacterium aquaticum</name>
    <dbReference type="NCBI Taxonomy" id="270351"/>
    <lineage>
        <taxon>Bacteria</taxon>
        <taxon>Pseudomonadati</taxon>
        <taxon>Pseudomonadota</taxon>
        <taxon>Alphaproteobacteria</taxon>
        <taxon>Hyphomicrobiales</taxon>
        <taxon>Methylobacteriaceae</taxon>
        <taxon>Methylobacterium</taxon>
    </lineage>
</organism>
<feature type="compositionally biased region" description="Basic and acidic residues" evidence="1">
    <location>
        <begin position="8"/>
        <end position="27"/>
    </location>
</feature>
<feature type="region of interest" description="Disordered" evidence="1">
    <location>
        <begin position="208"/>
        <end position="229"/>
    </location>
</feature>
<dbReference type="KEGG" id="maqu:Maq22A_c16527"/>
<feature type="compositionally biased region" description="Basic and acidic residues" evidence="1">
    <location>
        <begin position="703"/>
        <end position="714"/>
    </location>
</feature>
<feature type="region of interest" description="Disordered" evidence="1">
    <location>
        <begin position="695"/>
        <end position="756"/>
    </location>
</feature>
<name>A0A0C6FMH7_9HYPH</name>
<feature type="compositionally biased region" description="Basic and acidic residues" evidence="1">
    <location>
        <begin position="268"/>
        <end position="277"/>
    </location>
</feature>
<sequence length="767" mass="83058">MRRRRECRRGSGGREPRTPGPPRRGEGSRSCFLRDAFAEDALRAQGQEGDEDDEREGVLVGHRDVGRAEGLDDAESKPADDGARDVAEPADDGGGKRLQRDGGAHLDRHEQHGCHQDAGDAAQHRAVHEGQHDHPGDRDAEQCRHLLVLGGRLELLADQGVLEEPVLERHQHRGHGDDQQVLGVEVDRADQEALRLEDRRQHLRLRPVERERGVGEEDRGADGRDDHRQVGAVAQRIIDAEVEQGAERRHAADGEQEGQPVRPLQVDGEDHHQEGGHHRELALREVHHVGGAEDQHEAERHERVDGADADPREEKLEDEVHAGPPRSDEKGRAAARLVETLAAAETASGRRVAVPLGVFRRSGLVEVDALVEDDVALVVAHHVVAVQAVAVLIEVVGALGALVPADGEECLADRLRVGLAGGVDGLRQHRHGVEGPGGLVVGGELHHAPVGLAEVARRVARFFRVIRHPVGVVERRPGELERRDVDDRGRADPGRLHAELAQLAGEDAEVVLEGEVRADHVGAGLADRQHDGREVLALVGVALVEGHRGAGLAQSLRQRLGAAGAEGVGRVDDRPLLLGERGHAVLGDDPGREAVVRAEAEQPGIAELGQHRIGAAEGHGLSGLEDVRRHGVVLGRADRAEERHEVGLRGELREGQHRARIGGLVVLGDELQRLAEHATGLVDGLERDLGAVQREAPGIRPGSGDRQHHADPHRAALGARGPDDRRRDDAGRRDRGRTLQENATRRPHRHVPPVGIGRCFEARPWLG</sequence>
<evidence type="ECO:0000313" key="3">
    <source>
        <dbReference type="Proteomes" id="UP000061432"/>
    </source>
</evidence>
<accession>A0A0C6FMH7</accession>
<reference evidence="2 3" key="1">
    <citation type="journal article" date="2015" name="Genome Announc.">
        <title>Complete Genome Sequence of Methylobacterium aquaticum Strain 22A, Isolated from Racomitrium japonicum Moss.</title>
        <authorList>
            <person name="Tani A."/>
            <person name="Ogura Y."/>
            <person name="Hayashi T."/>
            <person name="Kimbara K."/>
        </authorList>
    </citation>
    <scope>NUCLEOTIDE SEQUENCE [LARGE SCALE GENOMIC DNA]</scope>
    <source>
        <strain evidence="2 3">MA-22A</strain>
    </source>
</reference>
<dbReference type="Proteomes" id="UP000061432">
    <property type="component" value="Chromosome"/>
</dbReference>
<dbReference type="STRING" id="270351.Maq22A_c16527"/>
<evidence type="ECO:0000313" key="2">
    <source>
        <dbReference type="EMBL" id="BAQ46434.1"/>
    </source>
</evidence>
<dbReference type="AlphaFoldDB" id="A0A0C6FMH7"/>
<evidence type="ECO:0000256" key="1">
    <source>
        <dbReference type="SAM" id="MobiDB-lite"/>
    </source>
</evidence>
<gene>
    <name evidence="2" type="primary">fhcB</name>
    <name evidence="2" type="ORF">Maq22A_c16527</name>
</gene>
<dbReference type="EMBL" id="AP014704">
    <property type="protein sequence ID" value="BAQ46434.1"/>
    <property type="molecule type" value="Genomic_DNA"/>
</dbReference>
<feature type="region of interest" description="Disordered" evidence="1">
    <location>
        <begin position="1"/>
        <end position="138"/>
    </location>
</feature>
<protein>
    <submittedName>
        <fullName evidence="2">Tungsten-containing formylmethanofurandehydrogenase, subunit B</fullName>
    </submittedName>
</protein>
<feature type="region of interest" description="Disordered" evidence="1">
    <location>
        <begin position="244"/>
        <end position="277"/>
    </location>
</feature>
<proteinExistence type="predicted"/>
<feature type="compositionally biased region" description="Basic and acidic residues" evidence="1">
    <location>
        <begin position="721"/>
        <end position="738"/>
    </location>
</feature>
<reference evidence="3" key="2">
    <citation type="submission" date="2015-01" db="EMBL/GenBank/DDBJ databases">
        <title>Complete genome sequence of Methylobacterium aquaticum strain 22A.</title>
        <authorList>
            <person name="Tani A."/>
            <person name="Ogura Y."/>
            <person name="Hayashi T."/>
        </authorList>
    </citation>
    <scope>NUCLEOTIDE SEQUENCE [LARGE SCALE GENOMIC DNA]</scope>
    <source>
        <strain evidence="3">MA-22A</strain>
    </source>
</reference>
<feature type="region of interest" description="Disordered" evidence="1">
    <location>
        <begin position="291"/>
        <end position="331"/>
    </location>
</feature>
<feature type="compositionally biased region" description="Basic and acidic residues" evidence="1">
    <location>
        <begin position="61"/>
        <end position="138"/>
    </location>
</feature>